<dbReference type="PIRSF" id="PIRSF036492">
    <property type="entry name" value="ALDH"/>
    <property type="match status" value="1"/>
</dbReference>
<evidence type="ECO:0000313" key="8">
    <source>
        <dbReference type="EMBL" id="AMK75343.1"/>
    </source>
</evidence>
<dbReference type="CDD" id="cd07099">
    <property type="entry name" value="ALDH_DDALDH"/>
    <property type="match status" value="1"/>
</dbReference>
<evidence type="ECO:0000313" key="9">
    <source>
        <dbReference type="Proteomes" id="UP000030512"/>
    </source>
</evidence>
<dbReference type="EMBL" id="CP014476">
    <property type="protein sequence ID" value="AMK75343.1"/>
    <property type="molecule type" value="Genomic_DNA"/>
</dbReference>
<proteinExistence type="inferred from homology"/>
<evidence type="ECO:0000256" key="4">
    <source>
        <dbReference type="PIRSR" id="PIRSR036492-1"/>
    </source>
</evidence>
<dbReference type="AlphaFoldDB" id="A0A140E4L9"/>
<dbReference type="InterPro" id="IPR016163">
    <property type="entry name" value="Ald_DH_C"/>
</dbReference>
<evidence type="ECO:0000256" key="1">
    <source>
        <dbReference type="ARBA" id="ARBA00009986"/>
    </source>
</evidence>
<gene>
    <name evidence="8" type="ORF">JT25_002370</name>
</gene>
<dbReference type="Gene3D" id="3.40.605.10">
    <property type="entry name" value="Aldehyde Dehydrogenase, Chain A, domain 1"/>
    <property type="match status" value="1"/>
</dbReference>
<reference evidence="8 9" key="1">
    <citation type="journal article" date="2015" name="Environ. Microbiol.">
        <title>Methane oxidation coupled to nitrate reduction under hypoxia by the Gammaproteobacterium Methylomonas denitrificans, sp. nov. type strain FJG1.</title>
        <authorList>
            <person name="Kits K.D."/>
            <person name="Klotz M.G."/>
            <person name="Stein L.Y."/>
        </authorList>
    </citation>
    <scope>NUCLEOTIDE SEQUENCE [LARGE SCALE GENOMIC DNA]</scope>
    <source>
        <strain evidence="8 9">FJG1</strain>
    </source>
</reference>
<accession>A0A140E4L9</accession>
<dbReference type="PROSITE" id="PS00687">
    <property type="entry name" value="ALDEHYDE_DEHYDR_GLU"/>
    <property type="match status" value="1"/>
</dbReference>
<evidence type="ECO:0000259" key="7">
    <source>
        <dbReference type="Pfam" id="PF00171"/>
    </source>
</evidence>
<dbReference type="OrthoDB" id="9812625at2"/>
<dbReference type="Gene3D" id="3.40.309.10">
    <property type="entry name" value="Aldehyde Dehydrogenase, Chain A, domain 2"/>
    <property type="match status" value="1"/>
</dbReference>
<dbReference type="InterPro" id="IPR015590">
    <property type="entry name" value="Aldehyde_DH_dom"/>
</dbReference>
<dbReference type="SUPFAM" id="SSF53720">
    <property type="entry name" value="ALDH-like"/>
    <property type="match status" value="1"/>
</dbReference>
<feature type="domain" description="Aldehyde dehydrogenase" evidence="7">
    <location>
        <begin position="3"/>
        <end position="450"/>
    </location>
</feature>
<dbReference type="STRING" id="1538553.JT25_002370"/>
<protein>
    <recommendedName>
        <fullName evidence="3">Aldehyde dehydrogenase</fullName>
    </recommendedName>
</protein>
<evidence type="ECO:0000256" key="3">
    <source>
        <dbReference type="PIRNR" id="PIRNR036492"/>
    </source>
</evidence>
<keyword evidence="9" id="KW-1185">Reference proteome</keyword>
<evidence type="ECO:0000256" key="5">
    <source>
        <dbReference type="PROSITE-ProRule" id="PRU10007"/>
    </source>
</evidence>
<dbReference type="Pfam" id="PF00171">
    <property type="entry name" value="Aldedh"/>
    <property type="match status" value="1"/>
</dbReference>
<sequence length="530" mass="58362">MTTIQAVSPVDGRVLGDFPVSDQAVIQQQMLAARAAAHIWAKRPVAERAKILAKLVPLLMAELDSICELISLTTGKVRTEALLGEIYPVLDLARYYQKHAANILSYRGIPTSPFAFPGATAGIERRPYGVVAVISPWNYPFQLSVGPMLTALFAGNAAILKPSELSLPIGQLIVDLFKQLDLPEGLVQWLVGDGETGAQLIDASPDLVFFTGGLNSGKAVMQRAAQHPIPVMLELGGKDPMLVFNDAQLPRAADAALYGAFCNSGQVCVSVERLYVQQDCHDEFLSLLQQGVAQLQVGHDPQGDLGAMTTERQLAIVEAHFQDAIAQGAQASGPLEKQGNYLKPVVLWNVHHGMRVMREESFGPLLPVMAFADEAQAIHLANDSEFGLNASIWSRDITKAERVAGQLEVGNWAINDVIKNIGHPGLPFGGVKKSGFGRYHGAEGLRSFTYPVSGMTSRSHLPKEPNWFPYSEQRYQDFKGYMDFVYGSGYLLQRIKRNWPALQAFREYSAFDLTQRWQNLKLLLSWKRDY</sequence>
<dbReference type="GO" id="GO:0016620">
    <property type="term" value="F:oxidoreductase activity, acting on the aldehyde or oxo group of donors, NAD or NADP as acceptor"/>
    <property type="evidence" value="ECO:0007669"/>
    <property type="project" value="InterPro"/>
</dbReference>
<dbReference type="GO" id="GO:0006081">
    <property type="term" value="P:aldehyde metabolic process"/>
    <property type="evidence" value="ECO:0007669"/>
    <property type="project" value="InterPro"/>
</dbReference>
<evidence type="ECO:0000256" key="6">
    <source>
        <dbReference type="RuleBase" id="RU003345"/>
    </source>
</evidence>
<comment type="similarity">
    <text evidence="1 3 6">Belongs to the aldehyde dehydrogenase family.</text>
</comment>
<evidence type="ECO:0000256" key="2">
    <source>
        <dbReference type="ARBA" id="ARBA00023002"/>
    </source>
</evidence>
<organism evidence="8 9">
    <name type="scientific">Methylomonas denitrificans</name>
    <dbReference type="NCBI Taxonomy" id="1538553"/>
    <lineage>
        <taxon>Bacteria</taxon>
        <taxon>Pseudomonadati</taxon>
        <taxon>Pseudomonadota</taxon>
        <taxon>Gammaproteobacteria</taxon>
        <taxon>Methylococcales</taxon>
        <taxon>Methylococcaceae</taxon>
        <taxon>Methylomonas</taxon>
    </lineage>
</organism>
<dbReference type="InterPro" id="IPR012394">
    <property type="entry name" value="Aldehyde_DH_NAD(P)"/>
</dbReference>
<feature type="active site" evidence="4 5">
    <location>
        <position position="234"/>
    </location>
</feature>
<feature type="active site" evidence="4">
    <location>
        <position position="268"/>
    </location>
</feature>
<dbReference type="InterPro" id="IPR016162">
    <property type="entry name" value="Ald_DH_N"/>
</dbReference>
<dbReference type="RefSeq" id="WP_036272035.1">
    <property type="nucleotide sequence ID" value="NZ_CP014476.1"/>
</dbReference>
<dbReference type="Proteomes" id="UP000030512">
    <property type="component" value="Chromosome"/>
</dbReference>
<keyword evidence="2 3" id="KW-0560">Oxidoreductase</keyword>
<dbReference type="InterPro" id="IPR016161">
    <property type="entry name" value="Ald_DH/histidinol_DH"/>
</dbReference>
<name>A0A140E4L9_9GAMM</name>
<dbReference type="InterPro" id="IPR029510">
    <property type="entry name" value="Ald_DH_CS_GLU"/>
</dbReference>
<dbReference type="KEGG" id="mdn:JT25_002370"/>
<dbReference type="PANTHER" id="PTHR11699">
    <property type="entry name" value="ALDEHYDE DEHYDROGENASE-RELATED"/>
    <property type="match status" value="1"/>
</dbReference>